<feature type="compositionally biased region" description="Basic residues" evidence="1">
    <location>
        <begin position="170"/>
        <end position="183"/>
    </location>
</feature>
<keyword evidence="3" id="KW-1185">Reference proteome</keyword>
<evidence type="ECO:0000313" key="3">
    <source>
        <dbReference type="Proteomes" id="UP001292094"/>
    </source>
</evidence>
<dbReference type="EMBL" id="JAWZYT010000226">
    <property type="protein sequence ID" value="KAK4326297.1"/>
    <property type="molecule type" value="Genomic_DNA"/>
</dbReference>
<dbReference type="Gene3D" id="1.10.287.70">
    <property type="match status" value="1"/>
</dbReference>
<protein>
    <submittedName>
        <fullName evidence="2">Uncharacterized protein</fullName>
    </submittedName>
</protein>
<evidence type="ECO:0000256" key="1">
    <source>
        <dbReference type="SAM" id="MobiDB-lite"/>
    </source>
</evidence>
<organism evidence="2 3">
    <name type="scientific">Petrolisthes manimaculis</name>
    <dbReference type="NCBI Taxonomy" id="1843537"/>
    <lineage>
        <taxon>Eukaryota</taxon>
        <taxon>Metazoa</taxon>
        <taxon>Ecdysozoa</taxon>
        <taxon>Arthropoda</taxon>
        <taxon>Crustacea</taxon>
        <taxon>Multicrustacea</taxon>
        <taxon>Malacostraca</taxon>
        <taxon>Eumalacostraca</taxon>
        <taxon>Eucarida</taxon>
        <taxon>Decapoda</taxon>
        <taxon>Pleocyemata</taxon>
        <taxon>Anomura</taxon>
        <taxon>Galatheoidea</taxon>
        <taxon>Porcellanidae</taxon>
        <taxon>Petrolisthes</taxon>
    </lineage>
</organism>
<sequence>MNEVGCTSGVAGDFYELHGDDDSMDEDLLDSSCVTGENIDVSHDYQGRREVKRRRLEAIDLDHDISIGLPEWDKTSSQQSSDMGDRRTIPRAVQKRRADRQTDKKTRNKKFRRTERANDRTPVTGVEDSGSEGSAGTLETLDSQDHHIAIAESESGEETISQESSTSKDRRTRARTVQKRRTHRQTDINTSRSKTRSHIDRLTVRGTPDSSWSNTPFSPTLFSFDEDITGSEVWRSQYEQLRTGAVIMEVLGSLLGQGLYGRLSTSRSNHILMASWLFFGVVVSTGYRGSLIASLTIPRQPSRPETLEELVTTVDR</sequence>
<name>A0AAE1UJQ9_9EUCA</name>
<proteinExistence type="predicted"/>
<reference evidence="2" key="1">
    <citation type="submission" date="2023-11" db="EMBL/GenBank/DDBJ databases">
        <title>Genome assemblies of two species of porcelain crab, Petrolisthes cinctipes and Petrolisthes manimaculis (Anomura: Porcellanidae).</title>
        <authorList>
            <person name="Angst P."/>
        </authorList>
    </citation>
    <scope>NUCLEOTIDE SEQUENCE</scope>
    <source>
        <strain evidence="2">PB745_02</strain>
        <tissue evidence="2">Gill</tissue>
    </source>
</reference>
<dbReference type="AlphaFoldDB" id="A0AAE1UJQ9"/>
<accession>A0AAE1UJQ9</accession>
<comment type="caution">
    <text evidence="2">The sequence shown here is derived from an EMBL/GenBank/DDBJ whole genome shotgun (WGS) entry which is preliminary data.</text>
</comment>
<dbReference type="Proteomes" id="UP001292094">
    <property type="component" value="Unassembled WGS sequence"/>
</dbReference>
<evidence type="ECO:0000313" key="2">
    <source>
        <dbReference type="EMBL" id="KAK4326297.1"/>
    </source>
</evidence>
<gene>
    <name evidence="2" type="ORF">Pmani_003161</name>
</gene>
<feature type="region of interest" description="Disordered" evidence="1">
    <location>
        <begin position="70"/>
        <end position="198"/>
    </location>
</feature>